<protein>
    <recommendedName>
        <fullName evidence="2">4Fe-4S ferredoxin-type domain-containing protein</fullName>
    </recommendedName>
</protein>
<dbReference type="AlphaFoldDB" id="X1H0X0"/>
<organism evidence="1">
    <name type="scientific">marine sediment metagenome</name>
    <dbReference type="NCBI Taxonomy" id="412755"/>
    <lineage>
        <taxon>unclassified sequences</taxon>
        <taxon>metagenomes</taxon>
        <taxon>ecological metagenomes</taxon>
    </lineage>
</organism>
<proteinExistence type="predicted"/>
<comment type="caution">
    <text evidence="1">The sequence shown here is derived from an EMBL/GenBank/DDBJ whole genome shotgun (WGS) entry which is preliminary data.</text>
</comment>
<name>X1H0X0_9ZZZZ</name>
<feature type="non-terminal residue" evidence="1">
    <location>
        <position position="32"/>
    </location>
</feature>
<reference evidence="1" key="1">
    <citation type="journal article" date="2014" name="Front. Microbiol.">
        <title>High frequency of phylogenetically diverse reductive dehalogenase-homologous genes in deep subseafloor sedimentary metagenomes.</title>
        <authorList>
            <person name="Kawai M."/>
            <person name="Futagami T."/>
            <person name="Toyoda A."/>
            <person name="Takaki Y."/>
            <person name="Nishi S."/>
            <person name="Hori S."/>
            <person name="Arai W."/>
            <person name="Tsubouchi T."/>
            <person name="Morono Y."/>
            <person name="Uchiyama I."/>
            <person name="Ito T."/>
            <person name="Fujiyama A."/>
            <person name="Inagaki F."/>
            <person name="Takami H."/>
        </authorList>
    </citation>
    <scope>NUCLEOTIDE SEQUENCE</scope>
    <source>
        <strain evidence="1">Expedition CK06-06</strain>
    </source>
</reference>
<gene>
    <name evidence="1" type="ORF">S03H2_53934</name>
</gene>
<evidence type="ECO:0000313" key="1">
    <source>
        <dbReference type="EMBL" id="GAH63057.1"/>
    </source>
</evidence>
<accession>X1H0X0</accession>
<sequence length="32" mass="3442">METKAYMVANPMTPCLPIIIAPELCTGCNNCV</sequence>
<dbReference type="EMBL" id="BARU01034353">
    <property type="protein sequence ID" value="GAH63057.1"/>
    <property type="molecule type" value="Genomic_DNA"/>
</dbReference>
<evidence type="ECO:0008006" key="2">
    <source>
        <dbReference type="Google" id="ProtNLM"/>
    </source>
</evidence>